<protein>
    <submittedName>
        <fullName evidence="1">Antibiotic biosynthesis protein</fullName>
    </submittedName>
</protein>
<dbReference type="InterPro" id="IPR049735">
    <property type="entry name" value="NovE/LmbU-like"/>
</dbReference>
<proteinExistence type="predicted"/>
<gene>
    <name evidence="1" type="ORF">F5544_10815</name>
</gene>
<dbReference type="AlphaFoldDB" id="A0A6G9YA69"/>
<sequence length="185" mass="21484">MELQMPAGLNFDQWERVGCQLSEVTNSSAWWLGDWLVYGKSHYADRYEAGIKAAGLQYQTLRNYAWVARRFEPSRRRSTLSFQHHAEVASLQPDEQDMWLDRADQEEWTTKKLRWAVGNARRRVSSNNAGAKMLRRFDIPGKHLQLWHKAASVTGIELERWVLETLDGAANRALQHDIVMEDRTA</sequence>
<organism evidence="1 2">
    <name type="scientific">Nocardia arthritidis</name>
    <dbReference type="NCBI Taxonomy" id="228602"/>
    <lineage>
        <taxon>Bacteria</taxon>
        <taxon>Bacillati</taxon>
        <taxon>Actinomycetota</taxon>
        <taxon>Actinomycetes</taxon>
        <taxon>Mycobacteriales</taxon>
        <taxon>Nocardiaceae</taxon>
        <taxon>Nocardia</taxon>
    </lineage>
</organism>
<evidence type="ECO:0000313" key="2">
    <source>
        <dbReference type="Proteomes" id="UP000503540"/>
    </source>
</evidence>
<dbReference type="Proteomes" id="UP000503540">
    <property type="component" value="Chromosome"/>
</dbReference>
<evidence type="ECO:0000313" key="1">
    <source>
        <dbReference type="EMBL" id="QIS10058.1"/>
    </source>
</evidence>
<reference evidence="1 2" key="1">
    <citation type="journal article" date="2019" name="ACS Chem. Biol.">
        <title>Identification and Mobilization of a Cryptic Antibiotic Biosynthesis Gene Locus from a Human-Pathogenic Nocardia Isolate.</title>
        <authorList>
            <person name="Herisse M."/>
            <person name="Ishida K."/>
            <person name="Porter J.L."/>
            <person name="Howden B."/>
            <person name="Hertweck C."/>
            <person name="Stinear T.P."/>
            <person name="Pidot S.J."/>
        </authorList>
    </citation>
    <scope>NUCLEOTIDE SEQUENCE [LARGE SCALE GENOMIC DNA]</scope>
    <source>
        <strain evidence="1 2">AUSMDU00012717</strain>
    </source>
</reference>
<dbReference type="NCBIfam" id="NF038070">
    <property type="entry name" value="LmbU_fam_TF"/>
    <property type="match status" value="1"/>
</dbReference>
<dbReference type="EMBL" id="CP046172">
    <property type="protein sequence ID" value="QIS10058.1"/>
    <property type="molecule type" value="Genomic_DNA"/>
</dbReference>
<name>A0A6G9YA69_9NOCA</name>
<accession>A0A6G9YA69</accession>
<dbReference type="KEGG" id="nah:F5544_10815"/>
<dbReference type="RefSeq" id="WP_203217532.1">
    <property type="nucleotide sequence ID" value="NZ_CP046172.1"/>
</dbReference>
<keyword evidence="2" id="KW-1185">Reference proteome</keyword>